<evidence type="ECO:0000256" key="1">
    <source>
        <dbReference type="SAM" id="SignalP"/>
    </source>
</evidence>
<evidence type="ECO:0000313" key="4">
    <source>
        <dbReference type="EMBL" id="PVY42717.1"/>
    </source>
</evidence>
<proteinExistence type="predicted"/>
<dbReference type="PROSITE" id="PS51257">
    <property type="entry name" value="PROKAR_LIPOPROTEIN"/>
    <property type="match status" value="1"/>
</dbReference>
<evidence type="ECO:0000259" key="2">
    <source>
        <dbReference type="Pfam" id="PF22815"/>
    </source>
</evidence>
<evidence type="ECO:0000259" key="3">
    <source>
        <dbReference type="Pfam" id="PF22816"/>
    </source>
</evidence>
<dbReference type="InterPro" id="IPR055149">
    <property type="entry name" value="Agl_cat_D2"/>
</dbReference>
<gene>
    <name evidence="4" type="ORF">C8D82_11025</name>
</gene>
<sequence>MNWLNNRERESKMKQYLTAGVALLLSCCVQSADTSAASGAAGADVPFITCFAADAEYTGTLLQSVKRGDIAAEAVTRRAVRLEREGDRISFKAEKPFNSIVVRCCIPDAPQGGGIDATLSVLADGGPAAKLPLHSRYTWLYADSDGGLLEDPAVAQKPGGFARNFFDEARLLLDREFPAGTVLTLRKSAGDDAPFYVIDLVDFELVPPPLPCPPDALPVTEFGATADDGADDTAALRKCVAEAKKQGKKVYIPRGVFRQDGILELDNVTVCGAGMWHSTLMTHVLPSDKGPWNGNLGFRLAGRNIRVSDLHVIGFSRRRGKPFQRGVVGSGENFELRNLWIERCGVGIWIGNCRDGVIRNCRFRNNKADGINVNNNSHRVLIENCHARGNGDDSFAAFSNTDKGGGLVGSNSDILFRRNTSESNWWGNGIGLYGGVNIAAENNLVRGAQPVAGIQVSTGHSAWPFDGVTVRGNRIVDCGGVNWNQKFGSIWVHSPGAPIAGAVIENNTIRNGLNDAVKLQGGKSEIELVCRNNRIQSTTGDGVRILGNVRGKVTLDGNTFGAVGGRRLRNDAGKAVGLLEK</sequence>
<feature type="signal peptide" evidence="1">
    <location>
        <begin position="1"/>
        <end position="31"/>
    </location>
</feature>
<feature type="domain" description="CBM6/CBM35/CBM36-like 1" evidence="2">
    <location>
        <begin position="45"/>
        <end position="206"/>
    </location>
</feature>
<reference evidence="4 5" key="1">
    <citation type="submission" date="2018-04" db="EMBL/GenBank/DDBJ databases">
        <title>Genomic Encyclopedia of Type Strains, Phase IV (KMG-IV): sequencing the most valuable type-strain genomes for metagenomic binning, comparative biology and taxonomic classification.</title>
        <authorList>
            <person name="Goeker M."/>
        </authorList>
    </citation>
    <scope>NUCLEOTIDE SEQUENCE [LARGE SCALE GENOMIC DNA]</scope>
    <source>
        <strain evidence="4 5">DSM 14823</strain>
    </source>
</reference>
<protein>
    <submittedName>
        <fullName evidence="4">Parallel beta-helix repeat protein</fullName>
    </submittedName>
</protein>
<comment type="caution">
    <text evidence="4">The sequence shown here is derived from an EMBL/GenBank/DDBJ whole genome shotgun (WGS) entry which is preliminary data.</text>
</comment>
<accession>A0A2U1B2F9</accession>
<feature type="domain" description="Alpha-1,3-glucanase catalytic" evidence="3">
    <location>
        <begin position="234"/>
        <end position="525"/>
    </location>
</feature>
<dbReference type="InterPro" id="IPR033801">
    <property type="entry name" value="CBM6-CBM35-CBM36-like_1"/>
</dbReference>
<dbReference type="Gene3D" id="2.160.20.10">
    <property type="entry name" value="Single-stranded right-handed beta-helix, Pectin lyase-like"/>
    <property type="match status" value="1"/>
</dbReference>
<organism evidence="4 5">
    <name type="scientific">Victivallis vadensis</name>
    <dbReference type="NCBI Taxonomy" id="172901"/>
    <lineage>
        <taxon>Bacteria</taxon>
        <taxon>Pseudomonadati</taxon>
        <taxon>Lentisphaerota</taxon>
        <taxon>Lentisphaeria</taxon>
        <taxon>Victivallales</taxon>
        <taxon>Victivallaceae</taxon>
        <taxon>Victivallis</taxon>
    </lineage>
</organism>
<dbReference type="SMART" id="SM00710">
    <property type="entry name" value="PbH1"/>
    <property type="match status" value="8"/>
</dbReference>
<keyword evidence="1" id="KW-0732">Signal</keyword>
<dbReference type="Pfam" id="PF22815">
    <property type="entry name" value="CatAgl_D1"/>
    <property type="match status" value="1"/>
</dbReference>
<dbReference type="InterPro" id="IPR011050">
    <property type="entry name" value="Pectin_lyase_fold/virulence"/>
</dbReference>
<feature type="chain" id="PRO_5015502347" evidence="1">
    <location>
        <begin position="32"/>
        <end position="581"/>
    </location>
</feature>
<dbReference type="SUPFAM" id="SSF51126">
    <property type="entry name" value="Pectin lyase-like"/>
    <property type="match status" value="1"/>
</dbReference>
<dbReference type="Proteomes" id="UP000245959">
    <property type="component" value="Unassembled WGS sequence"/>
</dbReference>
<keyword evidence="5" id="KW-1185">Reference proteome</keyword>
<name>A0A2U1B2F9_9BACT</name>
<dbReference type="Pfam" id="PF22816">
    <property type="entry name" value="CatAgl_D2"/>
    <property type="match status" value="1"/>
</dbReference>
<dbReference type="EMBL" id="QEKH01000010">
    <property type="protein sequence ID" value="PVY42717.1"/>
    <property type="molecule type" value="Genomic_DNA"/>
</dbReference>
<evidence type="ECO:0000313" key="5">
    <source>
        <dbReference type="Proteomes" id="UP000245959"/>
    </source>
</evidence>
<dbReference type="InterPro" id="IPR012334">
    <property type="entry name" value="Pectin_lyas_fold"/>
</dbReference>
<dbReference type="InterPro" id="IPR006626">
    <property type="entry name" value="PbH1"/>
</dbReference>
<dbReference type="AlphaFoldDB" id="A0A2U1B2F9"/>